<keyword evidence="1" id="KW-0812">Transmembrane</keyword>
<accession>A0AAW5F2C5</accession>
<keyword evidence="1" id="KW-0472">Membrane</keyword>
<dbReference type="RefSeq" id="WP_003504312.1">
    <property type="nucleotide sequence ID" value="NZ_BAABZD010000009.1"/>
</dbReference>
<feature type="transmembrane region" description="Helical" evidence="1">
    <location>
        <begin position="7"/>
        <end position="30"/>
    </location>
</feature>
<proteinExistence type="predicted"/>
<gene>
    <name evidence="2" type="ORF">K5I21_06640</name>
    <name evidence="3" type="ORF">PM006_19425</name>
</gene>
<dbReference type="EMBL" id="JAINVB010000001">
    <property type="protein sequence ID" value="MCK0085554.1"/>
    <property type="molecule type" value="Genomic_DNA"/>
</dbReference>
<dbReference type="Proteomes" id="UP001300871">
    <property type="component" value="Unassembled WGS sequence"/>
</dbReference>
<dbReference type="EMBL" id="JAQLGM010000069">
    <property type="protein sequence ID" value="MDB2002373.1"/>
    <property type="molecule type" value="Genomic_DNA"/>
</dbReference>
<keyword evidence="1" id="KW-1133">Transmembrane helix</keyword>
<evidence type="ECO:0000313" key="4">
    <source>
        <dbReference type="Proteomes" id="UP001203136"/>
    </source>
</evidence>
<evidence type="ECO:0000256" key="1">
    <source>
        <dbReference type="SAM" id="Phobius"/>
    </source>
</evidence>
<evidence type="ECO:0000313" key="3">
    <source>
        <dbReference type="EMBL" id="MDB2002373.1"/>
    </source>
</evidence>
<organism evidence="2 4">
    <name type="scientific">Clostridium symbiosum</name>
    <name type="common">Bacteroides symbiosus</name>
    <dbReference type="NCBI Taxonomy" id="1512"/>
    <lineage>
        <taxon>Bacteria</taxon>
        <taxon>Bacillati</taxon>
        <taxon>Bacillota</taxon>
        <taxon>Clostridia</taxon>
        <taxon>Lachnospirales</taxon>
        <taxon>Lachnospiraceae</taxon>
        <taxon>Otoolea</taxon>
    </lineage>
</organism>
<dbReference type="Proteomes" id="UP001203136">
    <property type="component" value="Unassembled WGS sequence"/>
</dbReference>
<evidence type="ECO:0000313" key="2">
    <source>
        <dbReference type="EMBL" id="MCK0085554.1"/>
    </source>
</evidence>
<comment type="caution">
    <text evidence="2">The sequence shown here is derived from an EMBL/GenBank/DDBJ whole genome shotgun (WGS) entry which is preliminary data.</text>
</comment>
<dbReference type="GeneID" id="61833938"/>
<protein>
    <submittedName>
        <fullName evidence="2">Uncharacterized protein</fullName>
    </submittedName>
</protein>
<reference evidence="3" key="2">
    <citation type="submission" date="2023-01" db="EMBL/GenBank/DDBJ databases">
        <title>Human gut microbiome strain richness.</title>
        <authorList>
            <person name="Chen-Liaw A."/>
        </authorList>
    </citation>
    <scope>NUCLEOTIDE SEQUENCE</scope>
    <source>
        <strain evidence="3">B1_m1001713B170214d0_201011</strain>
    </source>
</reference>
<reference evidence="2" key="1">
    <citation type="journal article" date="2022" name="Cell Host Microbe">
        <title>Colonization of the live biotherapeutic product VE303 and modulation of the microbiota and metabolites in healthy volunteers.</title>
        <authorList>
            <person name="Dsouza M."/>
            <person name="Menon R."/>
            <person name="Crossette E."/>
            <person name="Bhattarai S.K."/>
            <person name="Schneider J."/>
            <person name="Kim Y.G."/>
            <person name="Reddy S."/>
            <person name="Caballero S."/>
            <person name="Felix C."/>
            <person name="Cornacchione L."/>
            <person name="Hendrickson J."/>
            <person name="Watson A.R."/>
            <person name="Minot S.S."/>
            <person name="Greenfield N."/>
            <person name="Schopf L."/>
            <person name="Szabady R."/>
            <person name="Patarroyo J."/>
            <person name="Smith W."/>
            <person name="Harrison P."/>
            <person name="Kuijper E.J."/>
            <person name="Kelly C.P."/>
            <person name="Olle B."/>
            <person name="Bobilev D."/>
            <person name="Silber J.L."/>
            <person name="Bucci V."/>
            <person name="Roberts B."/>
            <person name="Faith J."/>
            <person name="Norman J.M."/>
        </authorList>
    </citation>
    <scope>NUCLEOTIDE SEQUENCE</scope>
    <source>
        <strain evidence="2">VE303-04</strain>
    </source>
</reference>
<sequence length="55" mass="6184">MNLRKKTGLIILLCCMAAIVAVVWYCLLTVGRNSSHVDGTFVRNLEIREEMEMAA</sequence>
<name>A0AAW5F2C5_CLOSY</name>
<dbReference type="AlphaFoldDB" id="A0AAW5F2C5"/>